<dbReference type="InterPro" id="IPR013114">
    <property type="entry name" value="FabA_FabZ"/>
</dbReference>
<dbReference type="InterPro" id="IPR009081">
    <property type="entry name" value="PP-bd_ACP"/>
</dbReference>
<dbReference type="RefSeq" id="WP_163964478.1">
    <property type="nucleotide sequence ID" value="NZ_JAAGNX010000002.1"/>
</dbReference>
<name>A0A6B2M0M1_9BACT</name>
<evidence type="ECO:0000259" key="2">
    <source>
        <dbReference type="PROSITE" id="PS50075"/>
    </source>
</evidence>
<accession>A0A6B2M0M1</accession>
<dbReference type="Pfam" id="PF00550">
    <property type="entry name" value="PP-binding"/>
    <property type="match status" value="1"/>
</dbReference>
<comment type="caution">
    <text evidence="3">The sequence shown here is derived from an EMBL/GenBank/DDBJ whole genome shotgun (WGS) entry which is preliminary data.</text>
</comment>
<dbReference type="Proteomes" id="UP000478417">
    <property type="component" value="Unassembled WGS sequence"/>
</dbReference>
<evidence type="ECO:0000313" key="3">
    <source>
        <dbReference type="EMBL" id="NDV62511.1"/>
    </source>
</evidence>
<keyword evidence="1" id="KW-0456">Lyase</keyword>
<dbReference type="SUPFAM" id="SSF47336">
    <property type="entry name" value="ACP-like"/>
    <property type="match status" value="1"/>
</dbReference>
<organism evidence="3 4">
    <name type="scientific">Oceanipulchritudo coccoides</name>
    <dbReference type="NCBI Taxonomy" id="2706888"/>
    <lineage>
        <taxon>Bacteria</taxon>
        <taxon>Pseudomonadati</taxon>
        <taxon>Verrucomicrobiota</taxon>
        <taxon>Opitutia</taxon>
        <taxon>Puniceicoccales</taxon>
        <taxon>Oceanipulchritudinaceae</taxon>
        <taxon>Oceanipulchritudo</taxon>
    </lineage>
</organism>
<dbReference type="Gene3D" id="1.10.1200.10">
    <property type="entry name" value="ACP-like"/>
    <property type="match status" value="1"/>
</dbReference>
<evidence type="ECO:0000313" key="4">
    <source>
        <dbReference type="Proteomes" id="UP000478417"/>
    </source>
</evidence>
<keyword evidence="4" id="KW-1185">Reference proteome</keyword>
<dbReference type="SUPFAM" id="SSF54637">
    <property type="entry name" value="Thioesterase/thiol ester dehydrase-isomerase"/>
    <property type="match status" value="1"/>
</dbReference>
<dbReference type="GO" id="GO:0016829">
    <property type="term" value="F:lyase activity"/>
    <property type="evidence" value="ECO:0007669"/>
    <property type="project" value="UniProtKB-KW"/>
</dbReference>
<dbReference type="AlphaFoldDB" id="A0A6B2M0M1"/>
<sequence>MATTKLNQEELRESLKRCPESAIEAALEFNETRNPDLLPAIVLGIIERFVEPDVRPVIREGKDQTRLLEDLGIDSLLMVEIVILVEETLSIQIENEELRNLRTLGDIKGYLDAKIKGLPVPTNKNIFNFEQVVATMPHQAPFLFLQEARINGTEADGSYHISGEEVFLEGHFKGNPVFPASLMLEALGQLAVLFMLKTDSDAFGGRIKPESIYFVSCDGVRCHKMCKPQDTMQMKVALKKVHAPLAQFEGTILCQGARVAKAEEISLTFELESSNEAGVEQ</sequence>
<protein>
    <submittedName>
        <fullName evidence="3">FabA-like domain protein</fullName>
    </submittedName>
</protein>
<dbReference type="InterPro" id="IPR036736">
    <property type="entry name" value="ACP-like_sf"/>
</dbReference>
<proteinExistence type="predicted"/>
<dbReference type="PANTHER" id="PTHR30272:SF1">
    <property type="entry name" value="3-HYDROXYACYL-[ACYL-CARRIER-PROTEIN] DEHYDRATASE"/>
    <property type="match status" value="1"/>
</dbReference>
<dbReference type="Gene3D" id="3.10.129.10">
    <property type="entry name" value="Hotdog Thioesterase"/>
    <property type="match status" value="1"/>
</dbReference>
<dbReference type="Pfam" id="PF07977">
    <property type="entry name" value="FabA"/>
    <property type="match status" value="1"/>
</dbReference>
<feature type="domain" description="Carrier" evidence="2">
    <location>
        <begin position="36"/>
        <end position="115"/>
    </location>
</feature>
<evidence type="ECO:0000256" key="1">
    <source>
        <dbReference type="ARBA" id="ARBA00023239"/>
    </source>
</evidence>
<gene>
    <name evidence="3" type="ORF">G0Q06_08620</name>
</gene>
<dbReference type="InterPro" id="IPR029069">
    <property type="entry name" value="HotDog_dom_sf"/>
</dbReference>
<dbReference type="PANTHER" id="PTHR30272">
    <property type="entry name" value="3-HYDROXYACYL-[ACYL-CARRIER-PROTEIN] DEHYDRATASE"/>
    <property type="match status" value="1"/>
</dbReference>
<dbReference type="EMBL" id="JAAGNX010000002">
    <property type="protein sequence ID" value="NDV62511.1"/>
    <property type="molecule type" value="Genomic_DNA"/>
</dbReference>
<dbReference type="PROSITE" id="PS50075">
    <property type="entry name" value="CARRIER"/>
    <property type="match status" value="1"/>
</dbReference>
<reference evidence="3 4" key="1">
    <citation type="submission" date="2020-02" db="EMBL/GenBank/DDBJ databases">
        <title>Albibacoteraceae fam. nov., the first described family within the subdivision 4 Verrucomicrobia.</title>
        <authorList>
            <person name="Xi F."/>
        </authorList>
    </citation>
    <scope>NUCLEOTIDE SEQUENCE [LARGE SCALE GENOMIC DNA]</scope>
    <source>
        <strain evidence="3 4">CK1056</strain>
    </source>
</reference>